<evidence type="ECO:0000313" key="1">
    <source>
        <dbReference type="EMBL" id="QDV34986.1"/>
    </source>
</evidence>
<organism evidence="1 2">
    <name type="scientific">Tautonia plasticadhaerens</name>
    <dbReference type="NCBI Taxonomy" id="2527974"/>
    <lineage>
        <taxon>Bacteria</taxon>
        <taxon>Pseudomonadati</taxon>
        <taxon>Planctomycetota</taxon>
        <taxon>Planctomycetia</taxon>
        <taxon>Isosphaerales</taxon>
        <taxon>Isosphaeraceae</taxon>
        <taxon>Tautonia</taxon>
    </lineage>
</organism>
<keyword evidence="2" id="KW-1185">Reference proteome</keyword>
<dbReference type="KEGG" id="tpla:ElP_28830"/>
<accession>A0A518H2A0</accession>
<reference evidence="1 2" key="1">
    <citation type="submission" date="2019-02" db="EMBL/GenBank/DDBJ databases">
        <title>Deep-cultivation of Planctomycetes and their phenomic and genomic characterization uncovers novel biology.</title>
        <authorList>
            <person name="Wiegand S."/>
            <person name="Jogler M."/>
            <person name="Boedeker C."/>
            <person name="Pinto D."/>
            <person name="Vollmers J."/>
            <person name="Rivas-Marin E."/>
            <person name="Kohn T."/>
            <person name="Peeters S.H."/>
            <person name="Heuer A."/>
            <person name="Rast P."/>
            <person name="Oberbeckmann S."/>
            <person name="Bunk B."/>
            <person name="Jeske O."/>
            <person name="Meyerdierks A."/>
            <person name="Storesund J.E."/>
            <person name="Kallscheuer N."/>
            <person name="Luecker S."/>
            <person name="Lage O.M."/>
            <person name="Pohl T."/>
            <person name="Merkel B.J."/>
            <person name="Hornburger P."/>
            <person name="Mueller R.-W."/>
            <person name="Bruemmer F."/>
            <person name="Labrenz M."/>
            <person name="Spormann A.M."/>
            <person name="Op den Camp H."/>
            <person name="Overmann J."/>
            <person name="Amann R."/>
            <person name="Jetten M.S.M."/>
            <person name="Mascher T."/>
            <person name="Medema M.H."/>
            <person name="Devos D.P."/>
            <person name="Kaster A.-K."/>
            <person name="Ovreas L."/>
            <person name="Rohde M."/>
            <person name="Galperin M.Y."/>
            <person name="Jogler C."/>
        </authorList>
    </citation>
    <scope>NUCLEOTIDE SEQUENCE [LARGE SCALE GENOMIC DNA]</scope>
    <source>
        <strain evidence="1 2">ElP</strain>
    </source>
</reference>
<dbReference type="Proteomes" id="UP000317835">
    <property type="component" value="Chromosome"/>
</dbReference>
<protein>
    <submittedName>
        <fullName evidence="1">Uncharacterized protein</fullName>
    </submittedName>
</protein>
<dbReference type="EMBL" id="CP036426">
    <property type="protein sequence ID" value="QDV34986.1"/>
    <property type="molecule type" value="Genomic_DNA"/>
</dbReference>
<sequence>MSGGSMNYLYSKLEYDLESSPFERNTPQREAFWQHMQKVIKALHDIEWVDSCDMSPGDENEAVDACLNSSAFLQGVIAERDVLRQCLDPRQWTNEMSVAWHLAIPDTHAAFKSLIEAAKKADPVTPPPA</sequence>
<dbReference type="AlphaFoldDB" id="A0A518H2A0"/>
<proteinExistence type="predicted"/>
<gene>
    <name evidence="1" type="ORF">ElP_28830</name>
</gene>
<name>A0A518H2A0_9BACT</name>
<evidence type="ECO:0000313" key="2">
    <source>
        <dbReference type="Proteomes" id="UP000317835"/>
    </source>
</evidence>